<dbReference type="InterPro" id="IPR029063">
    <property type="entry name" value="SAM-dependent_MTases_sf"/>
</dbReference>
<feature type="binding site" evidence="6">
    <location>
        <position position="82"/>
    </location>
    <ligand>
        <name>S-adenosyl-L-methionine</name>
        <dbReference type="ChEBI" id="CHEBI:59789"/>
    </ligand>
</feature>
<dbReference type="NCBIfam" id="TIGR00006">
    <property type="entry name" value="16S rRNA (cytosine(1402)-N(4))-methyltransferase RsmH"/>
    <property type="match status" value="1"/>
</dbReference>
<protein>
    <recommendedName>
        <fullName evidence="6">Ribosomal RNA small subunit methyltransferase H</fullName>
        <ecNumber evidence="6">2.1.1.199</ecNumber>
    </recommendedName>
    <alternativeName>
        <fullName evidence="6">16S rRNA m(4)C1402 methyltransferase</fullName>
    </alternativeName>
    <alternativeName>
        <fullName evidence="6">rRNA (cytosine-N(4)-)-methyltransferase RsmH</fullName>
    </alternativeName>
</protein>
<evidence type="ECO:0000313" key="7">
    <source>
        <dbReference type="EMBL" id="PIR94390.1"/>
    </source>
</evidence>
<dbReference type="Gene3D" id="3.40.50.150">
    <property type="entry name" value="Vaccinia Virus protein VP39"/>
    <property type="match status" value="1"/>
</dbReference>
<evidence type="ECO:0000256" key="3">
    <source>
        <dbReference type="ARBA" id="ARBA00022603"/>
    </source>
</evidence>
<dbReference type="PANTHER" id="PTHR11265:SF0">
    <property type="entry name" value="12S RRNA N4-METHYLCYTIDINE METHYLTRANSFERASE"/>
    <property type="match status" value="1"/>
</dbReference>
<dbReference type="GO" id="GO:0005737">
    <property type="term" value="C:cytoplasm"/>
    <property type="evidence" value="ECO:0007669"/>
    <property type="project" value="UniProtKB-SubCell"/>
</dbReference>
<dbReference type="InterPro" id="IPR002903">
    <property type="entry name" value="RsmH"/>
</dbReference>
<keyword evidence="4 6" id="KW-0808">Transferase</keyword>
<dbReference type="EC" id="2.1.1.199" evidence="6"/>
<comment type="similarity">
    <text evidence="1 6">Belongs to the methyltransferase superfamily. RsmH family.</text>
</comment>
<evidence type="ECO:0000256" key="4">
    <source>
        <dbReference type="ARBA" id="ARBA00022679"/>
    </source>
</evidence>
<comment type="subcellular location">
    <subcellularLocation>
        <location evidence="6">Cytoplasm</location>
    </subcellularLocation>
</comment>
<dbReference type="GO" id="GO:0071424">
    <property type="term" value="F:rRNA (cytosine-N4-)-methyltransferase activity"/>
    <property type="evidence" value="ECO:0007669"/>
    <property type="project" value="UniProtKB-UniRule"/>
</dbReference>
<proteinExistence type="inferred from homology"/>
<keyword evidence="6" id="KW-0963">Cytoplasm</keyword>
<organism evidence="7 8">
    <name type="scientific">Candidatus Falkowbacteria bacterium CG10_big_fil_rev_8_21_14_0_10_39_11</name>
    <dbReference type="NCBI Taxonomy" id="1974565"/>
    <lineage>
        <taxon>Bacteria</taxon>
        <taxon>Candidatus Falkowiibacteriota</taxon>
    </lineage>
</organism>
<gene>
    <name evidence="6" type="primary">rsmH</name>
    <name evidence="7" type="ORF">COT97_01635</name>
</gene>
<dbReference type="Gene3D" id="1.10.150.170">
    <property type="entry name" value="Putative methyltransferase TM0872, insert domain"/>
    <property type="match status" value="1"/>
</dbReference>
<keyword evidence="3 6" id="KW-0489">Methyltransferase</keyword>
<keyword evidence="2 6" id="KW-0698">rRNA processing</keyword>
<comment type="catalytic activity">
    <reaction evidence="6">
        <text>cytidine(1402) in 16S rRNA + S-adenosyl-L-methionine = N(4)-methylcytidine(1402) in 16S rRNA + S-adenosyl-L-homocysteine + H(+)</text>
        <dbReference type="Rhea" id="RHEA:42928"/>
        <dbReference type="Rhea" id="RHEA-COMP:10286"/>
        <dbReference type="Rhea" id="RHEA-COMP:10287"/>
        <dbReference type="ChEBI" id="CHEBI:15378"/>
        <dbReference type="ChEBI" id="CHEBI:57856"/>
        <dbReference type="ChEBI" id="CHEBI:59789"/>
        <dbReference type="ChEBI" id="CHEBI:74506"/>
        <dbReference type="ChEBI" id="CHEBI:82748"/>
        <dbReference type="EC" id="2.1.1.199"/>
    </reaction>
</comment>
<evidence type="ECO:0000256" key="6">
    <source>
        <dbReference type="HAMAP-Rule" id="MF_01007"/>
    </source>
</evidence>
<dbReference type="PANTHER" id="PTHR11265">
    <property type="entry name" value="S-ADENOSYL-METHYLTRANSFERASE MRAW"/>
    <property type="match status" value="1"/>
</dbReference>
<dbReference type="SUPFAM" id="SSF81799">
    <property type="entry name" value="Putative methyltransferase TM0872, insert domain"/>
    <property type="match status" value="1"/>
</dbReference>
<evidence type="ECO:0000256" key="2">
    <source>
        <dbReference type="ARBA" id="ARBA00022552"/>
    </source>
</evidence>
<dbReference type="InterPro" id="IPR023397">
    <property type="entry name" value="SAM-dep_MeTrfase_MraW_recog"/>
</dbReference>
<dbReference type="Proteomes" id="UP000229901">
    <property type="component" value="Unassembled WGS sequence"/>
</dbReference>
<comment type="function">
    <text evidence="6">Specifically methylates the N4 position of cytidine in position 1402 (C1402) of 16S rRNA.</text>
</comment>
<dbReference type="HAMAP" id="MF_01007">
    <property type="entry name" value="16SrRNA_methyltr_H"/>
    <property type="match status" value="1"/>
</dbReference>
<comment type="caution">
    <text evidence="7">The sequence shown here is derived from an EMBL/GenBank/DDBJ whole genome shotgun (WGS) entry which is preliminary data.</text>
</comment>
<feature type="binding site" evidence="6">
    <location>
        <position position="137"/>
    </location>
    <ligand>
        <name>S-adenosyl-L-methionine</name>
        <dbReference type="ChEBI" id="CHEBI:59789"/>
    </ligand>
</feature>
<dbReference type="GO" id="GO:0070475">
    <property type="term" value="P:rRNA base methylation"/>
    <property type="evidence" value="ECO:0007669"/>
    <property type="project" value="UniProtKB-UniRule"/>
</dbReference>
<dbReference type="PIRSF" id="PIRSF004486">
    <property type="entry name" value="MraW"/>
    <property type="match status" value="1"/>
</dbReference>
<dbReference type="AlphaFoldDB" id="A0A2H0V7R4"/>
<dbReference type="Pfam" id="PF01795">
    <property type="entry name" value="Methyltransf_5"/>
    <property type="match status" value="1"/>
</dbReference>
<name>A0A2H0V7R4_9BACT</name>
<sequence length="353" mass="40137">MKKLGNIIMRLHKKTQITSPKNSASWEFKFMTVHDSVLLNEVLESLNPDANQDFIDGTLGGGGHAEEILKRILPNGRLLGLDWDKDAVERVQVRLKKYDNNVVLINDSYIRIKKHVYENGFSSFDGILLDLGLSLDQLKASGRGFTFQQDEPLDMRYSVDNELTAAEIVNSYSQTSLETLFREYGEEGQAGAIAKAIVTKRKEETIDRTVQLVDLIKEVKGMNPWTRTNPATKVFQALRIAVNQEFDNIQSVITDAIELLNPGGRLAIITFHSLEDRIVKEYFKMESTSCICPKELPQCVCLHKARVKLVNRKPITPSDKELQDNRRSRSAKLRVVEKLDVMKLQNVTNNYKK</sequence>
<evidence type="ECO:0000313" key="8">
    <source>
        <dbReference type="Proteomes" id="UP000229901"/>
    </source>
</evidence>
<evidence type="ECO:0000256" key="1">
    <source>
        <dbReference type="ARBA" id="ARBA00010396"/>
    </source>
</evidence>
<keyword evidence="5 6" id="KW-0949">S-adenosyl-L-methionine</keyword>
<reference evidence="8" key="1">
    <citation type="submission" date="2017-09" db="EMBL/GenBank/DDBJ databases">
        <title>Depth-based differentiation of microbial function through sediment-hosted aquifers and enrichment of novel symbionts in the deep terrestrial subsurface.</title>
        <authorList>
            <person name="Probst A.J."/>
            <person name="Ladd B."/>
            <person name="Jarett J.K."/>
            <person name="Geller-Mcgrath D.E."/>
            <person name="Sieber C.M.K."/>
            <person name="Emerson J.B."/>
            <person name="Anantharaman K."/>
            <person name="Thomas B.C."/>
            <person name="Malmstrom R."/>
            <person name="Stieglmeier M."/>
            <person name="Klingl A."/>
            <person name="Woyke T."/>
            <person name="Ryan C.M."/>
            <person name="Banfield J.F."/>
        </authorList>
    </citation>
    <scope>NUCLEOTIDE SEQUENCE [LARGE SCALE GENOMIC DNA]</scope>
</reference>
<feature type="binding site" evidence="6">
    <location>
        <position position="130"/>
    </location>
    <ligand>
        <name>S-adenosyl-L-methionine</name>
        <dbReference type="ChEBI" id="CHEBI:59789"/>
    </ligand>
</feature>
<accession>A0A2H0V7R4</accession>
<evidence type="ECO:0000256" key="5">
    <source>
        <dbReference type="ARBA" id="ARBA00022691"/>
    </source>
</evidence>
<feature type="binding site" evidence="6">
    <location>
        <position position="109"/>
    </location>
    <ligand>
        <name>S-adenosyl-L-methionine</name>
        <dbReference type="ChEBI" id="CHEBI:59789"/>
    </ligand>
</feature>
<feature type="binding site" evidence="6">
    <location>
        <begin position="62"/>
        <end position="64"/>
    </location>
    <ligand>
        <name>S-adenosyl-L-methionine</name>
        <dbReference type="ChEBI" id="CHEBI:59789"/>
    </ligand>
</feature>
<dbReference type="SUPFAM" id="SSF53335">
    <property type="entry name" value="S-adenosyl-L-methionine-dependent methyltransferases"/>
    <property type="match status" value="1"/>
</dbReference>
<dbReference type="EMBL" id="PFAP01000007">
    <property type="protein sequence ID" value="PIR94390.1"/>
    <property type="molecule type" value="Genomic_DNA"/>
</dbReference>